<evidence type="ECO:0000313" key="4">
    <source>
        <dbReference type="Proteomes" id="UP000030764"/>
    </source>
</evidence>
<keyword evidence="4" id="KW-1185">Reference proteome</keyword>
<dbReference type="OrthoDB" id="10323373at2759"/>
<dbReference type="EMBL" id="KL363359">
    <property type="protein sequence ID" value="KFD46657.1"/>
    <property type="molecule type" value="Genomic_DNA"/>
</dbReference>
<dbReference type="AlphaFoldDB" id="A0A085LNW1"/>
<evidence type="ECO:0000256" key="1">
    <source>
        <dbReference type="SAM" id="MobiDB-lite"/>
    </source>
</evidence>
<evidence type="ECO:0000313" key="2">
    <source>
        <dbReference type="EMBL" id="KFD46657.1"/>
    </source>
</evidence>
<feature type="region of interest" description="Disordered" evidence="1">
    <location>
        <begin position="1"/>
        <end position="42"/>
    </location>
</feature>
<evidence type="ECO:0000313" key="3">
    <source>
        <dbReference type="EMBL" id="KFD64152.1"/>
    </source>
</evidence>
<reference evidence="2 4" key="1">
    <citation type="journal article" date="2014" name="Nat. Genet.">
        <title>Genome and transcriptome of the porcine whipworm Trichuris suis.</title>
        <authorList>
            <person name="Jex A.R."/>
            <person name="Nejsum P."/>
            <person name="Schwarz E.M."/>
            <person name="Hu L."/>
            <person name="Young N.D."/>
            <person name="Hall R.S."/>
            <person name="Korhonen P.K."/>
            <person name="Liao S."/>
            <person name="Thamsborg S."/>
            <person name="Xia J."/>
            <person name="Xu P."/>
            <person name="Wang S."/>
            <person name="Scheerlinck J.P."/>
            <person name="Hofmann A."/>
            <person name="Sternberg P.W."/>
            <person name="Wang J."/>
            <person name="Gasser R.B."/>
        </authorList>
    </citation>
    <scope>NUCLEOTIDE SEQUENCE [LARGE SCALE GENOMIC DNA]</scope>
    <source>
        <strain evidence="3">DCEP-RM93F</strain>
        <strain evidence="2">DCEP-RM93M</strain>
    </source>
</reference>
<dbReference type="EMBL" id="KL367560">
    <property type="protein sequence ID" value="KFD64152.1"/>
    <property type="molecule type" value="Genomic_DNA"/>
</dbReference>
<proteinExistence type="predicted"/>
<feature type="compositionally biased region" description="Polar residues" evidence="1">
    <location>
        <begin position="17"/>
        <end position="29"/>
    </location>
</feature>
<sequence length="350" mass="39446">MTLKENPEVSPTKGIAESQQKVTGTVSQMQKKRRRGGKAFFSRLGQPIEKENTCSNKELGTNNECSSSQMVSTRTKAKVVRGSRGLFYKQVNNFLYNCIQMILTDPTASGAVAMKIDCAKDFLAANVAYVKLNVFTMTKFALVDQTSSLALAKLVWMVHNVLPSNAAILREVVLSCNRVIPKRYGMLKSSNTEWANEVRSCCIFFSYLVKEMGEHKSHYNPFLRIFSELLSNLLATGSVENISCFLEAIKNGGQVLLAKRKEDFEYMTVVLEHLAVVKWKEKPIKELYDQLCALRHSWGKEGKRKKHNAVAKNECHLEPEDEGREEDESFDHLADSIANMSVSITETNRL</sequence>
<dbReference type="Proteomes" id="UP000030764">
    <property type="component" value="Unassembled WGS sequence"/>
</dbReference>
<name>A0A085LNW1_9BILA</name>
<protein>
    <submittedName>
        <fullName evidence="2">Uncharacterized protein</fullName>
    </submittedName>
</protein>
<dbReference type="Proteomes" id="UP000030758">
    <property type="component" value="Unassembled WGS sequence"/>
</dbReference>
<gene>
    <name evidence="2" type="ORF">M513_12466</name>
    <name evidence="3" type="ORF">M514_12466</name>
</gene>
<organism evidence="2 4">
    <name type="scientific">Trichuris suis</name>
    <name type="common">pig whipworm</name>
    <dbReference type="NCBI Taxonomy" id="68888"/>
    <lineage>
        <taxon>Eukaryota</taxon>
        <taxon>Metazoa</taxon>
        <taxon>Ecdysozoa</taxon>
        <taxon>Nematoda</taxon>
        <taxon>Enoplea</taxon>
        <taxon>Dorylaimia</taxon>
        <taxon>Trichinellida</taxon>
        <taxon>Trichuridae</taxon>
        <taxon>Trichuris</taxon>
    </lineage>
</organism>
<accession>A0A085LNW1</accession>